<protein>
    <submittedName>
        <fullName evidence="1">Uncharacterized protein</fullName>
    </submittedName>
</protein>
<name>A0A1G2HL52_9BACT</name>
<sequence>MPQPLGLCIGQSLCAVAAPCWLEQPTTKLAYKQGKKTFERSFCLACDHPQGVEGGRLLNRKSNKSNSKMRPPTRSGGRLHRLCDIFCRAFFFW</sequence>
<proteinExistence type="predicted"/>
<accession>A0A1G2HL52</accession>
<dbReference type="Proteomes" id="UP000178991">
    <property type="component" value="Unassembled WGS sequence"/>
</dbReference>
<evidence type="ECO:0000313" key="2">
    <source>
        <dbReference type="Proteomes" id="UP000178991"/>
    </source>
</evidence>
<comment type="caution">
    <text evidence="1">The sequence shown here is derived from an EMBL/GenBank/DDBJ whole genome shotgun (WGS) entry which is preliminary data.</text>
</comment>
<organism evidence="1 2">
    <name type="scientific">Candidatus Staskawiczbacteria bacterium RIFCSPHIGHO2_01_FULL_34_27</name>
    <dbReference type="NCBI Taxonomy" id="1802199"/>
    <lineage>
        <taxon>Bacteria</taxon>
        <taxon>Candidatus Staskawicziibacteriota</taxon>
    </lineage>
</organism>
<gene>
    <name evidence="1" type="ORF">A2639_01525</name>
</gene>
<evidence type="ECO:0000313" key="1">
    <source>
        <dbReference type="EMBL" id="OGZ62951.1"/>
    </source>
</evidence>
<dbReference type="EMBL" id="MHOL01000010">
    <property type="protein sequence ID" value="OGZ62951.1"/>
    <property type="molecule type" value="Genomic_DNA"/>
</dbReference>
<reference evidence="1 2" key="1">
    <citation type="journal article" date="2016" name="Nat. Commun.">
        <title>Thousands of microbial genomes shed light on interconnected biogeochemical processes in an aquifer system.</title>
        <authorList>
            <person name="Anantharaman K."/>
            <person name="Brown C.T."/>
            <person name="Hug L.A."/>
            <person name="Sharon I."/>
            <person name="Castelle C.J."/>
            <person name="Probst A.J."/>
            <person name="Thomas B.C."/>
            <person name="Singh A."/>
            <person name="Wilkins M.J."/>
            <person name="Karaoz U."/>
            <person name="Brodie E.L."/>
            <person name="Williams K.H."/>
            <person name="Hubbard S.S."/>
            <person name="Banfield J.F."/>
        </authorList>
    </citation>
    <scope>NUCLEOTIDE SEQUENCE [LARGE SCALE GENOMIC DNA]</scope>
</reference>
<dbReference type="AlphaFoldDB" id="A0A1G2HL52"/>